<dbReference type="SMART" id="SM00248">
    <property type="entry name" value="ANK"/>
    <property type="match status" value="2"/>
</dbReference>
<sequence>MNKLYLISGTIILACVLYQNVDKIKEIQYANCWYGHADNLFDAINQNNVAEAKKIITTCPRKVNFIRVVDSDVTLINATSPLSVALKKDNYNIIKLLLEHGARKYIKPDHQFINDLIKQKRTDLIKLFVQFGQFPHDFLFDDPDNLELLKLAKVFGELTLNKISICMKEKKINIPCFDYIFKNTDHIGFDITRSIILEQVIEHVDCLIAIKYLHEQNYNLIDEFSVMTEKFKLYKKTPVLYALEHNHLDTVDYLIDVVNVPICNTRAMYTILGEYDSDIRQKCNFTQTIVE</sequence>
<dbReference type="InterPro" id="IPR036770">
    <property type="entry name" value="Ankyrin_rpt-contain_sf"/>
</dbReference>
<proteinExistence type="predicted"/>
<dbReference type="EMBL" id="MK072066">
    <property type="protein sequence ID" value="AYV77704.1"/>
    <property type="molecule type" value="Genomic_DNA"/>
</dbReference>
<accession>A0A3G4ZTP7</accession>
<evidence type="ECO:0000313" key="1">
    <source>
        <dbReference type="EMBL" id="AYV77704.1"/>
    </source>
</evidence>
<dbReference type="InterPro" id="IPR002110">
    <property type="entry name" value="Ankyrin_rpt"/>
</dbReference>
<gene>
    <name evidence="1" type="ORF">Edafosvirus1_35</name>
</gene>
<dbReference type="PROSITE" id="PS50297">
    <property type="entry name" value="ANK_REP_REGION"/>
    <property type="match status" value="1"/>
</dbReference>
<dbReference type="Gene3D" id="1.25.40.20">
    <property type="entry name" value="Ankyrin repeat-containing domain"/>
    <property type="match status" value="1"/>
</dbReference>
<dbReference type="PROSITE" id="PS50088">
    <property type="entry name" value="ANK_REPEAT"/>
    <property type="match status" value="1"/>
</dbReference>
<protein>
    <submittedName>
        <fullName evidence="1">Uncharacterized protein</fullName>
    </submittedName>
</protein>
<organism evidence="1">
    <name type="scientific">Edafosvirus sp</name>
    <dbReference type="NCBI Taxonomy" id="2487765"/>
    <lineage>
        <taxon>Viruses</taxon>
        <taxon>Varidnaviria</taxon>
        <taxon>Bamfordvirae</taxon>
        <taxon>Nucleocytoviricota</taxon>
        <taxon>Megaviricetes</taxon>
        <taxon>Imitervirales</taxon>
        <taxon>Mimiviridae</taxon>
        <taxon>Klosneuvirinae</taxon>
    </lineage>
</organism>
<dbReference type="PROSITE" id="PS51257">
    <property type="entry name" value="PROKAR_LIPOPROTEIN"/>
    <property type="match status" value="1"/>
</dbReference>
<reference evidence="1" key="1">
    <citation type="submission" date="2018-10" db="EMBL/GenBank/DDBJ databases">
        <title>Hidden diversity of soil giant viruses.</title>
        <authorList>
            <person name="Schulz F."/>
            <person name="Alteio L."/>
            <person name="Goudeau D."/>
            <person name="Ryan E.M."/>
            <person name="Malmstrom R.R."/>
            <person name="Blanchard J."/>
            <person name="Woyke T."/>
        </authorList>
    </citation>
    <scope>NUCLEOTIDE SEQUENCE</scope>
    <source>
        <strain evidence="1">EDV1</strain>
    </source>
</reference>
<name>A0A3G4ZTP7_9VIRU</name>
<dbReference type="SUPFAM" id="SSF48403">
    <property type="entry name" value="Ankyrin repeat"/>
    <property type="match status" value="1"/>
</dbReference>